<sequence>MSSTTVPISCSPSICDGEPGIVYGFTDMRRDDLAYNTRLILFNTKTKERKCLNTFGEVHSIKITREDNIFILGYSEGGVLLNRQGQILMQITGHDCEFDSIPYLHPTLDVIAFSFRQRKGESDFFLINSIDGIPIVFESLSSCPSFSPDGSLLFFVRFDTAFALHGRVSVTQLDLLDTKTWRKAIRKRSLLSKRLCHSKCHKIQCTMQNIIYFNDIEGYLSFFVPSTGAEKFLRIPISHPILVSAVSPIAQDSRTTSRKSFSHPFLDSDVLCDCPFECHSHLCFQKHDEPFPLSLSPSLKSLPSQYPFLPFPSPSASHTTSIILANILDSGYSVTALDRQSHICTTWNNPSPYALGKPFIQSSSIKHDEPFPLSLSPSLKSLPSQYPFLPFPSPSASHTTSIILANILDSGYSVTALDRQSHICTTWNNPSPYALGKPVIQSSSIVPSDAIDADCSSEEIADDVAGDADEERSEGTVPRNLPPYFPFQVLQKGKIFVSTSPCGSSVTVCGFDYSKGERNGTGSSFRSNLYHIPSLTALYLSNSDNLNYVVSWMCSSSGISHRLSRSPSSCSRLSPKSISPKPVSLKLISAKRTSSMGELQSGYGKSGFKYKYKSLSPPHASSLPSMTSMSLHDSLFSPSSSFVVSATPSCFMKINHSSPSLTNEFLSHILVSHSGLICTCFSDNKVREGTIALYKSDDGVAAQRLWSVVIGGIVCEPVISARRDVIAVCCCTPIHSRDRKSKPSSSSASQSSCKKCMFTTHILNLRKKDIIKSFKNWIIPTFSPCGNYLSMISSDSQEYIVLRLKSAEKVPFFVETHHSKIVKRKRKKMGKNYIYSSLPPRSLSISTCHLGCPFLSSPSQHNRIRMCVSKPFIIMHSLCSISSVRVEVLNLSTNSCHQFNVLLPNCLEFIHDDDYMLVPMIRSEGIYGIISSKSGLQLHIFHAPCRGSSSTQKERGGGYSLNPGRSLKMKGKKPSGQAAVKFASTFSLIFLLSHPLVIRSHLMVIDIVMELSRRIREETPLVRKECGLSSRHVFPHPVFHSLLLKEERTLLFLLSNSVAPARWSFSYYPAPGICKRCVLSTSYSVSAIQRELFRVCVLSTSYSVSAIQRELFRVSGSFIDEKPILWIIEAKLVASVEELFLEPSLIGPHEHFGESDDSLARSGVVEKFPRAIHDPSHSFLYSYSKIIFK</sequence>
<protein>
    <submittedName>
        <fullName evidence="1">Uncharacterized protein</fullName>
    </submittedName>
</protein>
<organism evidence="1 2">
    <name type="scientific">Aduncisulcus paluster</name>
    <dbReference type="NCBI Taxonomy" id="2918883"/>
    <lineage>
        <taxon>Eukaryota</taxon>
        <taxon>Metamonada</taxon>
        <taxon>Carpediemonas-like organisms</taxon>
        <taxon>Aduncisulcus</taxon>
    </lineage>
</organism>
<dbReference type="SUPFAM" id="SSF50998">
    <property type="entry name" value="Quinoprotein alcohol dehydrogenase-like"/>
    <property type="match status" value="1"/>
</dbReference>
<name>A0ABQ5K8B5_9EUKA</name>
<reference evidence="1" key="1">
    <citation type="submission" date="2022-03" db="EMBL/GenBank/DDBJ databases">
        <title>Draft genome sequence of Aduncisulcus paluster, a free-living microaerophilic Fornicata.</title>
        <authorList>
            <person name="Yuyama I."/>
            <person name="Kume K."/>
            <person name="Tamura T."/>
            <person name="Inagaki Y."/>
            <person name="Hashimoto T."/>
        </authorList>
    </citation>
    <scope>NUCLEOTIDE SEQUENCE</scope>
    <source>
        <strain evidence="1">NY0171</strain>
    </source>
</reference>
<gene>
    <name evidence="1" type="ORF">ADUPG1_000875</name>
</gene>
<comment type="caution">
    <text evidence="1">The sequence shown here is derived from an EMBL/GenBank/DDBJ whole genome shotgun (WGS) entry which is preliminary data.</text>
</comment>
<dbReference type="Proteomes" id="UP001057375">
    <property type="component" value="Unassembled WGS sequence"/>
</dbReference>
<evidence type="ECO:0000313" key="1">
    <source>
        <dbReference type="EMBL" id="GKT28803.1"/>
    </source>
</evidence>
<accession>A0ABQ5K8B5</accession>
<dbReference type="InterPro" id="IPR011047">
    <property type="entry name" value="Quinoprotein_ADH-like_sf"/>
</dbReference>
<evidence type="ECO:0000313" key="2">
    <source>
        <dbReference type="Proteomes" id="UP001057375"/>
    </source>
</evidence>
<keyword evidence="2" id="KW-1185">Reference proteome</keyword>
<proteinExistence type="predicted"/>
<dbReference type="EMBL" id="BQXS01000484">
    <property type="protein sequence ID" value="GKT28803.1"/>
    <property type="molecule type" value="Genomic_DNA"/>
</dbReference>